<reference evidence="5 6" key="1">
    <citation type="journal article" date="2009" name="Stand. Genomic Sci.">
        <title>Complete genome sequence of Stackebrandtia nassauensis type strain (LLR-40K-21).</title>
        <authorList>
            <person name="Munk C."/>
            <person name="Lapidus A."/>
            <person name="Copeland A."/>
            <person name="Jando M."/>
            <person name="Mayilraj S."/>
            <person name="Glavina Del Rio T."/>
            <person name="Nolan M."/>
            <person name="Chen F."/>
            <person name="Lucas S."/>
            <person name="Tice H."/>
            <person name="Cheng J.F."/>
            <person name="Han C."/>
            <person name="Detter J.C."/>
            <person name="Bruce D."/>
            <person name="Goodwin L."/>
            <person name="Chain P."/>
            <person name="Pitluck S."/>
            <person name="Goker M."/>
            <person name="Ovchinikova G."/>
            <person name="Pati A."/>
            <person name="Ivanova N."/>
            <person name="Mavromatis K."/>
            <person name="Chen A."/>
            <person name="Palaniappan K."/>
            <person name="Land M."/>
            <person name="Hauser L."/>
            <person name="Chang Y.J."/>
            <person name="Jeffries C.D."/>
            <person name="Bristow J."/>
            <person name="Eisen J.A."/>
            <person name="Markowitz V."/>
            <person name="Hugenholtz P."/>
            <person name="Kyrpides N.C."/>
            <person name="Klenk H.P."/>
        </authorList>
    </citation>
    <scope>NUCLEOTIDE SEQUENCE [LARGE SCALE GENOMIC DNA]</scope>
    <source>
        <strain evidence="6">DSM 44728 / CIP 108903 / NRRL B-16338 / NBRC 102104 / LLR-40K-21</strain>
    </source>
</reference>
<evidence type="ECO:0000256" key="2">
    <source>
        <dbReference type="PIRSR" id="PIRSR601310-3"/>
    </source>
</evidence>
<dbReference type="GO" id="GO:0009117">
    <property type="term" value="P:nucleotide metabolic process"/>
    <property type="evidence" value="ECO:0007669"/>
    <property type="project" value="TreeGrafter"/>
</dbReference>
<gene>
    <name evidence="5" type="ordered locus">Snas_6201</name>
</gene>
<evidence type="ECO:0000313" key="5">
    <source>
        <dbReference type="EMBL" id="ADD45824.1"/>
    </source>
</evidence>
<dbReference type="Pfam" id="PF01230">
    <property type="entry name" value="HIT"/>
    <property type="match status" value="1"/>
</dbReference>
<dbReference type="STRING" id="446470.Snas_6201"/>
<evidence type="ECO:0000313" key="6">
    <source>
        <dbReference type="Proteomes" id="UP000000844"/>
    </source>
</evidence>
<dbReference type="OrthoDB" id="9784774at2"/>
<dbReference type="SUPFAM" id="SSF54197">
    <property type="entry name" value="HIT-like"/>
    <property type="match status" value="1"/>
</dbReference>
<dbReference type="EMBL" id="CP001778">
    <property type="protein sequence ID" value="ADD45824.1"/>
    <property type="molecule type" value="Genomic_DNA"/>
</dbReference>
<dbReference type="InterPro" id="IPR001310">
    <property type="entry name" value="Histidine_triad_HIT"/>
</dbReference>
<sequence>MANVSCVFCSIVAGDAPSSVVHEDDVSLAFMDLAPVSDGHTLIVPKAHYAGLEALPEDIGAHLWTVAHRIGRAVRRTPLRCEGVSLTLADGEAAGQDVFHVHLHVFPRYPGDSYRVHADWRQRERPDLDATAALVRAALLG</sequence>
<feature type="domain" description="HIT" evidence="4">
    <location>
        <begin position="7"/>
        <end position="115"/>
    </location>
</feature>
<feature type="active site" description="Tele-AMP-histidine intermediate" evidence="1">
    <location>
        <position position="102"/>
    </location>
</feature>
<proteinExistence type="predicted"/>
<dbReference type="RefSeq" id="WP_013021395.1">
    <property type="nucleotide sequence ID" value="NC_013947.1"/>
</dbReference>
<dbReference type="AlphaFoldDB" id="D3Q2S3"/>
<dbReference type="PANTHER" id="PTHR46648:SF1">
    <property type="entry name" value="ADENOSINE 5'-MONOPHOSPHORAMIDASE HNT1"/>
    <property type="match status" value="1"/>
</dbReference>
<evidence type="ECO:0000256" key="1">
    <source>
        <dbReference type="PIRSR" id="PIRSR601310-1"/>
    </source>
</evidence>
<organism evidence="5 6">
    <name type="scientific">Stackebrandtia nassauensis (strain DSM 44728 / CIP 108903 / NRRL B-16338 / NBRC 102104 / LLR-40K-21)</name>
    <dbReference type="NCBI Taxonomy" id="446470"/>
    <lineage>
        <taxon>Bacteria</taxon>
        <taxon>Bacillati</taxon>
        <taxon>Actinomycetota</taxon>
        <taxon>Actinomycetes</taxon>
        <taxon>Glycomycetales</taxon>
        <taxon>Glycomycetaceae</taxon>
        <taxon>Stackebrandtia</taxon>
    </lineage>
</organism>
<name>D3Q2S3_STANL</name>
<accession>D3Q2S3</accession>
<dbReference type="PROSITE" id="PS00892">
    <property type="entry name" value="HIT_1"/>
    <property type="match status" value="1"/>
</dbReference>
<dbReference type="InterPro" id="IPR036265">
    <property type="entry name" value="HIT-like_sf"/>
</dbReference>
<dbReference type="GO" id="GO:0003824">
    <property type="term" value="F:catalytic activity"/>
    <property type="evidence" value="ECO:0007669"/>
    <property type="project" value="InterPro"/>
</dbReference>
<dbReference type="Gene3D" id="3.30.428.10">
    <property type="entry name" value="HIT-like"/>
    <property type="match status" value="1"/>
</dbReference>
<keyword evidence="6" id="KW-1185">Reference proteome</keyword>
<dbReference type="eggNOG" id="COG0537">
    <property type="taxonomic scope" value="Bacteria"/>
</dbReference>
<dbReference type="PROSITE" id="PS51084">
    <property type="entry name" value="HIT_2"/>
    <property type="match status" value="1"/>
</dbReference>
<protein>
    <submittedName>
        <fullName evidence="5">Histidine triad (HIT) protein</fullName>
    </submittedName>
</protein>
<dbReference type="HOGENOM" id="CLU_056776_3_3_11"/>
<evidence type="ECO:0000256" key="3">
    <source>
        <dbReference type="PROSITE-ProRule" id="PRU00464"/>
    </source>
</evidence>
<dbReference type="InterPro" id="IPR019808">
    <property type="entry name" value="Histidine_triad_CS"/>
</dbReference>
<dbReference type="InterPro" id="IPR011146">
    <property type="entry name" value="HIT-like"/>
</dbReference>
<feature type="short sequence motif" description="Histidine triad motif" evidence="2 3">
    <location>
        <begin position="100"/>
        <end position="104"/>
    </location>
</feature>
<evidence type="ECO:0000259" key="4">
    <source>
        <dbReference type="PROSITE" id="PS51084"/>
    </source>
</evidence>
<dbReference type="PANTHER" id="PTHR46648">
    <property type="entry name" value="HIT FAMILY PROTEIN 1"/>
    <property type="match status" value="1"/>
</dbReference>
<dbReference type="Proteomes" id="UP000000844">
    <property type="component" value="Chromosome"/>
</dbReference>
<dbReference type="KEGG" id="sna:Snas_6201"/>
<dbReference type="PRINTS" id="PR00332">
    <property type="entry name" value="HISTRIAD"/>
</dbReference>